<dbReference type="Proteomes" id="UP000807469">
    <property type="component" value="Unassembled WGS sequence"/>
</dbReference>
<comment type="caution">
    <text evidence="2">The sequence shown here is derived from an EMBL/GenBank/DDBJ whole genome shotgun (WGS) entry which is preliminary data.</text>
</comment>
<dbReference type="InterPro" id="IPR013154">
    <property type="entry name" value="ADH-like_N"/>
</dbReference>
<dbReference type="PANTHER" id="PTHR45348">
    <property type="entry name" value="HYPOTHETICAL OXIDOREDUCTASE (EUROFUNG)"/>
    <property type="match status" value="1"/>
</dbReference>
<dbReference type="InterPro" id="IPR011032">
    <property type="entry name" value="GroES-like_sf"/>
</dbReference>
<evidence type="ECO:0000313" key="3">
    <source>
        <dbReference type="Proteomes" id="UP000807469"/>
    </source>
</evidence>
<dbReference type="Pfam" id="PF00107">
    <property type="entry name" value="ADH_zinc_N"/>
    <property type="match status" value="1"/>
</dbReference>
<dbReference type="InterPro" id="IPR036291">
    <property type="entry name" value="NAD(P)-bd_dom_sf"/>
</dbReference>
<dbReference type="Pfam" id="PF08240">
    <property type="entry name" value="ADH_N"/>
    <property type="match status" value="1"/>
</dbReference>
<dbReference type="InterPro" id="IPR013149">
    <property type="entry name" value="ADH-like_C"/>
</dbReference>
<gene>
    <name evidence="2" type="ORF">BDN70DRAFT_874102</name>
</gene>
<dbReference type="SUPFAM" id="SSF50129">
    <property type="entry name" value="GroES-like"/>
    <property type="match status" value="1"/>
</dbReference>
<dbReference type="SUPFAM" id="SSF51735">
    <property type="entry name" value="NAD(P)-binding Rossmann-fold domains"/>
    <property type="match status" value="1"/>
</dbReference>
<protein>
    <submittedName>
        <fullName evidence="2">GroES-like protein</fullName>
    </submittedName>
</protein>
<dbReference type="Gene3D" id="3.90.180.10">
    <property type="entry name" value="Medium-chain alcohol dehydrogenases, catalytic domain"/>
    <property type="match status" value="1"/>
</dbReference>
<keyword evidence="3" id="KW-1185">Reference proteome</keyword>
<evidence type="ECO:0000259" key="1">
    <source>
        <dbReference type="SMART" id="SM00829"/>
    </source>
</evidence>
<proteinExistence type="predicted"/>
<dbReference type="GO" id="GO:0016651">
    <property type="term" value="F:oxidoreductase activity, acting on NAD(P)H"/>
    <property type="evidence" value="ECO:0007669"/>
    <property type="project" value="InterPro"/>
</dbReference>
<accession>A0A9P5ZAN2</accession>
<feature type="domain" description="Enoyl reductase (ER)" evidence="1">
    <location>
        <begin position="15"/>
        <end position="338"/>
    </location>
</feature>
<dbReference type="Gene3D" id="3.40.50.720">
    <property type="entry name" value="NAD(P)-binding Rossmann-like Domain"/>
    <property type="match status" value="1"/>
</dbReference>
<evidence type="ECO:0000313" key="2">
    <source>
        <dbReference type="EMBL" id="KAF9483225.1"/>
    </source>
</evidence>
<dbReference type="InterPro" id="IPR020843">
    <property type="entry name" value="ER"/>
</dbReference>
<dbReference type="OrthoDB" id="3233595at2759"/>
<dbReference type="PANTHER" id="PTHR45348:SF2">
    <property type="entry name" value="ZINC-TYPE ALCOHOL DEHYDROGENASE-LIKE PROTEIN C2E1P3.01"/>
    <property type="match status" value="1"/>
</dbReference>
<dbReference type="EMBL" id="MU155156">
    <property type="protein sequence ID" value="KAF9483225.1"/>
    <property type="molecule type" value="Genomic_DNA"/>
</dbReference>
<dbReference type="InterPro" id="IPR047122">
    <property type="entry name" value="Trans-enoyl_RdTase-like"/>
</dbReference>
<reference evidence="2" key="1">
    <citation type="submission" date="2020-11" db="EMBL/GenBank/DDBJ databases">
        <authorList>
            <consortium name="DOE Joint Genome Institute"/>
            <person name="Ahrendt S."/>
            <person name="Riley R."/>
            <person name="Andreopoulos W."/>
            <person name="Labutti K."/>
            <person name="Pangilinan J."/>
            <person name="Ruiz-Duenas F.J."/>
            <person name="Barrasa J.M."/>
            <person name="Sanchez-Garcia M."/>
            <person name="Camarero S."/>
            <person name="Miyauchi S."/>
            <person name="Serrano A."/>
            <person name="Linde D."/>
            <person name="Babiker R."/>
            <person name="Drula E."/>
            <person name="Ayuso-Fernandez I."/>
            <person name="Pacheco R."/>
            <person name="Padilla G."/>
            <person name="Ferreira P."/>
            <person name="Barriuso J."/>
            <person name="Kellner H."/>
            <person name="Castanera R."/>
            <person name="Alfaro M."/>
            <person name="Ramirez L."/>
            <person name="Pisabarro A.G."/>
            <person name="Kuo A."/>
            <person name="Tritt A."/>
            <person name="Lipzen A."/>
            <person name="He G."/>
            <person name="Yan M."/>
            <person name="Ng V."/>
            <person name="Cullen D."/>
            <person name="Martin F."/>
            <person name="Rosso M.-N."/>
            <person name="Henrissat B."/>
            <person name="Hibbett D."/>
            <person name="Martinez A.T."/>
            <person name="Grigoriev I.V."/>
        </authorList>
    </citation>
    <scope>NUCLEOTIDE SEQUENCE</scope>
    <source>
        <strain evidence="2">CIRM-BRFM 674</strain>
    </source>
</reference>
<organism evidence="2 3">
    <name type="scientific">Pholiota conissans</name>
    <dbReference type="NCBI Taxonomy" id="109636"/>
    <lineage>
        <taxon>Eukaryota</taxon>
        <taxon>Fungi</taxon>
        <taxon>Dikarya</taxon>
        <taxon>Basidiomycota</taxon>
        <taxon>Agaricomycotina</taxon>
        <taxon>Agaricomycetes</taxon>
        <taxon>Agaricomycetidae</taxon>
        <taxon>Agaricales</taxon>
        <taxon>Agaricineae</taxon>
        <taxon>Strophariaceae</taxon>
        <taxon>Pholiota</taxon>
    </lineage>
</organism>
<name>A0A9P5ZAN2_9AGAR</name>
<dbReference type="SMART" id="SM00829">
    <property type="entry name" value="PKS_ER"/>
    <property type="match status" value="1"/>
</dbReference>
<dbReference type="CDD" id="cd08249">
    <property type="entry name" value="enoyl_reductase_like"/>
    <property type="match status" value="1"/>
</dbReference>
<sequence>MAPTQKALLLPKKFGEFVVGEVPVPTPGAGEIKIKIISSSLNPVDWKIQKYGIFFDKFPAVLGSDIAGDVEELGAGVNVFKVGDRVFTQGLRSNETAGFQQYALARSSTVSKIPENTSYDGAASFPVALSAAYLGLYNKNPHGLGFAPPTTKNQGKYSGVSIVILGGSSSVGQNAIQLAKISGFSPIITTASVKHTDYLKALGATAILDRNLSSPALVAEIGKITNKPIKTVYDAISTAETQQNGLDILAPGGQLAVVDAPVPKPTEGKVIIQVIGGLALPHNIDILSHFYHDVVFGFLEKGWLKPNNIEVLPGGLSGIPDGLARLEGNQVSNLKLVARPQETSLY</sequence>
<dbReference type="AlphaFoldDB" id="A0A9P5ZAN2"/>